<keyword evidence="5" id="KW-1185">Reference proteome</keyword>
<evidence type="ECO:0000256" key="1">
    <source>
        <dbReference type="ARBA" id="ARBA00008072"/>
    </source>
</evidence>
<reference evidence="5" key="2">
    <citation type="journal article" date="2018" name="Nat. Commun.">
        <title>Extreme sensitivity to ultraviolet light in the fungal pathogen causing white-nose syndrome of bats.</title>
        <authorList>
            <person name="Palmer J.M."/>
            <person name="Drees K.P."/>
            <person name="Foster J.T."/>
            <person name="Lindner D.L."/>
        </authorList>
    </citation>
    <scope>NUCLEOTIDE SEQUENCE [LARGE SCALE GENOMIC DNA]</scope>
    <source>
        <strain evidence="5">UAMH 10579</strain>
    </source>
</reference>
<accession>A0A1B8GNN1</accession>
<dbReference type="PANTHER" id="PTHR45348">
    <property type="entry name" value="HYPOTHETICAL OXIDOREDUCTASE (EUROFUNG)"/>
    <property type="match status" value="1"/>
</dbReference>
<dbReference type="Gene3D" id="3.90.180.10">
    <property type="entry name" value="Medium-chain alcohol dehydrogenases, catalytic domain"/>
    <property type="match status" value="1"/>
</dbReference>
<organism evidence="4 5">
    <name type="scientific">Pseudogymnoascus verrucosus</name>
    <dbReference type="NCBI Taxonomy" id="342668"/>
    <lineage>
        <taxon>Eukaryota</taxon>
        <taxon>Fungi</taxon>
        <taxon>Dikarya</taxon>
        <taxon>Ascomycota</taxon>
        <taxon>Pezizomycotina</taxon>
        <taxon>Leotiomycetes</taxon>
        <taxon>Thelebolales</taxon>
        <taxon>Thelebolaceae</taxon>
        <taxon>Pseudogymnoascus</taxon>
    </lineage>
</organism>
<dbReference type="PANTHER" id="PTHR45348:SF7">
    <property type="entry name" value="ZINC BINDING OXIDOREDUCTASE, PUTATIVE-RELATED"/>
    <property type="match status" value="1"/>
</dbReference>
<evidence type="ECO:0000313" key="4">
    <source>
        <dbReference type="EMBL" id="OBT97452.1"/>
    </source>
</evidence>
<proteinExistence type="inferred from homology"/>
<gene>
    <name evidence="4" type="ORF">VE01_04365</name>
</gene>
<reference evidence="4 5" key="1">
    <citation type="submission" date="2016-03" db="EMBL/GenBank/DDBJ databases">
        <title>Comparative genomics of Pseudogymnoascus destructans, the fungus causing white-nose syndrome of bats.</title>
        <authorList>
            <person name="Palmer J.M."/>
            <person name="Drees K.P."/>
            <person name="Foster J.T."/>
            <person name="Lindner D.L."/>
        </authorList>
    </citation>
    <scope>NUCLEOTIDE SEQUENCE [LARGE SCALE GENOMIC DNA]</scope>
    <source>
        <strain evidence="4 5">UAMH 10579</strain>
    </source>
</reference>
<dbReference type="InterPro" id="IPR047122">
    <property type="entry name" value="Trans-enoyl_RdTase-like"/>
</dbReference>
<evidence type="ECO:0000313" key="5">
    <source>
        <dbReference type="Proteomes" id="UP000091956"/>
    </source>
</evidence>
<dbReference type="RefSeq" id="XP_018131185.1">
    <property type="nucleotide sequence ID" value="XM_018273839.2"/>
</dbReference>
<comment type="similarity">
    <text evidence="1">Belongs to the zinc-containing alcohol dehydrogenase family.</text>
</comment>
<protein>
    <recommendedName>
        <fullName evidence="3">Alcohol dehydrogenase-like N-terminal domain-containing protein</fullName>
    </recommendedName>
</protein>
<dbReference type="STRING" id="342668.A0A1B8GNN1"/>
<dbReference type="SUPFAM" id="SSF50129">
    <property type="entry name" value="GroES-like"/>
    <property type="match status" value="1"/>
</dbReference>
<sequence length="155" mass="16381">MQALTANLLIASRLVNYVLKKYRAGGIPSLSVNEILVKVSSVTLSPTDFKHIDVVAPRGTIIGCDYAGKVAKVGHSAPGNWKTGDRVAGWIPGDLPGGSPATISDEEASTYGVSAVTAMLALNTRLAVPWIDRSIEGAQQGLSMLIYAPYPQILF</sequence>
<dbReference type="AlphaFoldDB" id="A0A1B8GNN1"/>
<dbReference type="GeneID" id="28837751"/>
<evidence type="ECO:0000256" key="2">
    <source>
        <dbReference type="ARBA" id="ARBA00023002"/>
    </source>
</evidence>
<dbReference type="Pfam" id="PF08240">
    <property type="entry name" value="ADH_N"/>
    <property type="match status" value="1"/>
</dbReference>
<dbReference type="InterPro" id="IPR011032">
    <property type="entry name" value="GroES-like_sf"/>
</dbReference>
<dbReference type="Gene3D" id="3.40.50.720">
    <property type="entry name" value="NAD(P)-binding Rossmann-like Domain"/>
    <property type="match status" value="1"/>
</dbReference>
<evidence type="ECO:0000259" key="3">
    <source>
        <dbReference type="Pfam" id="PF08240"/>
    </source>
</evidence>
<dbReference type="GO" id="GO:0016651">
    <property type="term" value="F:oxidoreductase activity, acting on NAD(P)H"/>
    <property type="evidence" value="ECO:0007669"/>
    <property type="project" value="InterPro"/>
</dbReference>
<dbReference type="EMBL" id="KV460222">
    <property type="protein sequence ID" value="OBT97452.1"/>
    <property type="molecule type" value="Genomic_DNA"/>
</dbReference>
<feature type="domain" description="Alcohol dehydrogenase-like N-terminal" evidence="3">
    <location>
        <begin position="33"/>
        <end position="91"/>
    </location>
</feature>
<name>A0A1B8GNN1_9PEZI</name>
<keyword evidence="2" id="KW-0560">Oxidoreductase</keyword>
<dbReference type="Proteomes" id="UP000091956">
    <property type="component" value="Unassembled WGS sequence"/>
</dbReference>
<dbReference type="InterPro" id="IPR013154">
    <property type="entry name" value="ADH-like_N"/>
</dbReference>